<dbReference type="Gene3D" id="2.60.40.60">
    <property type="entry name" value="Cadherins"/>
    <property type="match status" value="3"/>
</dbReference>
<keyword evidence="1" id="KW-0325">Glycoprotein</keyword>
<dbReference type="GO" id="GO:0007156">
    <property type="term" value="P:homophilic cell adhesion via plasma membrane adhesion molecules"/>
    <property type="evidence" value="ECO:0007669"/>
    <property type="project" value="InterPro"/>
</dbReference>
<feature type="transmembrane region" description="Helical" evidence="4">
    <location>
        <begin position="643"/>
        <end position="666"/>
    </location>
</feature>
<dbReference type="Proteomes" id="UP001497623">
    <property type="component" value="Unassembled WGS sequence"/>
</dbReference>
<keyword evidence="4" id="KW-0472">Membrane</keyword>
<reference evidence="6 7" key="1">
    <citation type="submission" date="2024-05" db="EMBL/GenBank/DDBJ databases">
        <authorList>
            <person name="Wallberg A."/>
        </authorList>
    </citation>
    <scope>NUCLEOTIDE SEQUENCE [LARGE SCALE GENOMIC DNA]</scope>
</reference>
<name>A0AAV2PQF4_MEGNR</name>
<protein>
    <recommendedName>
        <fullName evidence="5">Cadherin domain-containing protein</fullName>
    </recommendedName>
</protein>
<keyword evidence="2" id="KW-0106">Calcium</keyword>
<dbReference type="GO" id="GO:0005886">
    <property type="term" value="C:plasma membrane"/>
    <property type="evidence" value="ECO:0007669"/>
    <property type="project" value="TreeGrafter"/>
</dbReference>
<evidence type="ECO:0000313" key="6">
    <source>
        <dbReference type="EMBL" id="CAL4061418.1"/>
    </source>
</evidence>
<evidence type="ECO:0000256" key="4">
    <source>
        <dbReference type="SAM" id="Phobius"/>
    </source>
</evidence>
<evidence type="ECO:0000256" key="2">
    <source>
        <dbReference type="PROSITE-ProRule" id="PRU00043"/>
    </source>
</evidence>
<dbReference type="AlphaFoldDB" id="A0AAV2PQF4"/>
<comment type="caution">
    <text evidence="6">The sequence shown here is derived from an EMBL/GenBank/DDBJ whole genome shotgun (WGS) entry which is preliminary data.</text>
</comment>
<dbReference type="EMBL" id="CAXKWB010000624">
    <property type="protein sequence ID" value="CAL4061418.1"/>
    <property type="molecule type" value="Genomic_DNA"/>
</dbReference>
<dbReference type="Pfam" id="PF00028">
    <property type="entry name" value="Cadherin"/>
    <property type="match status" value="1"/>
</dbReference>
<dbReference type="PROSITE" id="PS50268">
    <property type="entry name" value="CADHERIN_2"/>
    <property type="match status" value="3"/>
</dbReference>
<dbReference type="InterPro" id="IPR002126">
    <property type="entry name" value="Cadherin-like_dom"/>
</dbReference>
<evidence type="ECO:0000259" key="5">
    <source>
        <dbReference type="PROSITE" id="PS50268"/>
    </source>
</evidence>
<proteinExistence type="predicted"/>
<gene>
    <name evidence="6" type="ORF">MNOR_LOCUS2149</name>
</gene>
<dbReference type="PANTHER" id="PTHR24028:SF328">
    <property type="entry name" value="CADHERIN-3"/>
    <property type="match status" value="1"/>
</dbReference>
<keyword evidence="4" id="KW-1133">Transmembrane helix</keyword>
<evidence type="ECO:0000256" key="3">
    <source>
        <dbReference type="SAM" id="MobiDB-lite"/>
    </source>
</evidence>
<feature type="region of interest" description="Disordered" evidence="3">
    <location>
        <begin position="748"/>
        <end position="815"/>
    </location>
</feature>
<organism evidence="6 7">
    <name type="scientific">Meganyctiphanes norvegica</name>
    <name type="common">Northern krill</name>
    <name type="synonym">Thysanopoda norvegica</name>
    <dbReference type="NCBI Taxonomy" id="48144"/>
    <lineage>
        <taxon>Eukaryota</taxon>
        <taxon>Metazoa</taxon>
        <taxon>Ecdysozoa</taxon>
        <taxon>Arthropoda</taxon>
        <taxon>Crustacea</taxon>
        <taxon>Multicrustacea</taxon>
        <taxon>Malacostraca</taxon>
        <taxon>Eumalacostraca</taxon>
        <taxon>Eucarida</taxon>
        <taxon>Euphausiacea</taxon>
        <taxon>Euphausiidae</taxon>
        <taxon>Meganyctiphanes</taxon>
    </lineage>
</organism>
<dbReference type="SMART" id="SM00112">
    <property type="entry name" value="CA"/>
    <property type="match status" value="3"/>
</dbReference>
<dbReference type="PRINTS" id="PR00205">
    <property type="entry name" value="CADHERIN"/>
</dbReference>
<keyword evidence="7" id="KW-1185">Reference proteome</keyword>
<accession>A0AAV2PQF4</accession>
<evidence type="ECO:0000256" key="1">
    <source>
        <dbReference type="ARBA" id="ARBA00023180"/>
    </source>
</evidence>
<sequence length="853" mass="94531">MINVTVIDVNDCYPDNFKIVKIDNVVDKISVTESIKAGDDLGIEIRAKDDDKPNTVNSEITYTVGGIYSLEGEPFPSITLTAESLNRTNTETNYLEFYCRLINGREERHVIGNRIVSLKATDGGGLLNTHNLTLEVTDANDYPPEFDFNIDQNPCTNSTEISMEENNVVGWLNCSTSTSDDLKFRMKDGDIDDDNRKVDVKILKNSTKPDNATQLDAFTIVKDPKYNDIYGIKVTEQINRESGAWYNLTIHAQDCVDCNQDEPKLTQVHYLMIRITNVFEFPPIFKDPSNNCGSNTTKCEQLVFIPENESADKDFLEAYDEDNISGTETQDVFYKIMAVVPNDGKINLKNENGIKKENAITADKLDREMTPSYTVIIDTYNDEPYKPIYPISEPQPNRLFLTIIVLDKYDNKPAFENNNNVTFGSFMPTDNQGDEVLTIEAIDVDLNETLHYIISGNFNWTESDPPQTSDSEPPFKFAETDPKLPREGKLLLNFNPKGQRGFCTFPITVTDEGSMMSVTEVKVFSITEDLQVPFYFRNTTNELQGIQNNLQASLSRIFDLACKIDNIEQPAGLLTRQESDGLNIVVIHFINETENIVVPKHNIERISTGEKASAINKAMESLDLELIAIGDSTIETPTDNSQLYMILLGLSLGVVSLVLILLGFAYHRSTTNLKRQVKALSATTFGSVSSEMNQIGVDSAPVPGSNKFSGEGANPMYNLEDFTIKEDDVSSVGSGDSVLVGVEDTEDFRNYGRGKGRAPQPPGKKSAPAAPFEGGLDNPAFTGRSIDQVSSAAPPSAFDSTTRTNPLLQLGEDKDLTDSLGDYQFTVTRRGSSDMEEDDHPGASALNSNFTFG</sequence>
<feature type="region of interest" description="Disordered" evidence="3">
    <location>
        <begin position="829"/>
        <end position="853"/>
    </location>
</feature>
<dbReference type="InterPro" id="IPR050174">
    <property type="entry name" value="Protocadherin/Cadherin-CA"/>
</dbReference>
<feature type="non-terminal residue" evidence="6">
    <location>
        <position position="853"/>
    </location>
</feature>
<dbReference type="GO" id="GO:0005509">
    <property type="term" value="F:calcium ion binding"/>
    <property type="evidence" value="ECO:0007669"/>
    <property type="project" value="UniProtKB-UniRule"/>
</dbReference>
<dbReference type="PANTHER" id="PTHR24028">
    <property type="entry name" value="CADHERIN-87A"/>
    <property type="match status" value="1"/>
</dbReference>
<feature type="domain" description="Cadherin" evidence="5">
    <location>
        <begin position="297"/>
        <end position="415"/>
    </location>
</feature>
<feature type="domain" description="Cadherin" evidence="5">
    <location>
        <begin position="155"/>
        <end position="285"/>
    </location>
</feature>
<feature type="compositionally biased region" description="Polar residues" evidence="3">
    <location>
        <begin position="785"/>
        <end position="807"/>
    </location>
</feature>
<feature type="domain" description="Cadherin" evidence="5">
    <location>
        <begin position="23"/>
        <end position="146"/>
    </location>
</feature>
<keyword evidence="4" id="KW-0812">Transmembrane</keyword>
<evidence type="ECO:0000313" key="7">
    <source>
        <dbReference type="Proteomes" id="UP001497623"/>
    </source>
</evidence>